<proteinExistence type="predicted"/>
<reference evidence="1" key="1">
    <citation type="journal article" date="2020" name="Cell">
        <title>Large-Scale Comparative Analyses of Tick Genomes Elucidate Their Genetic Diversity and Vector Capacities.</title>
        <authorList>
            <consortium name="Tick Genome and Microbiome Consortium (TIGMIC)"/>
            <person name="Jia N."/>
            <person name="Wang J."/>
            <person name="Shi W."/>
            <person name="Du L."/>
            <person name="Sun Y."/>
            <person name="Zhan W."/>
            <person name="Jiang J.F."/>
            <person name="Wang Q."/>
            <person name="Zhang B."/>
            <person name="Ji P."/>
            <person name="Bell-Sakyi L."/>
            <person name="Cui X.M."/>
            <person name="Yuan T.T."/>
            <person name="Jiang B.G."/>
            <person name="Yang W.F."/>
            <person name="Lam T.T."/>
            <person name="Chang Q.C."/>
            <person name="Ding S.J."/>
            <person name="Wang X.J."/>
            <person name="Zhu J.G."/>
            <person name="Ruan X.D."/>
            <person name="Zhao L."/>
            <person name="Wei J.T."/>
            <person name="Ye R.Z."/>
            <person name="Que T.C."/>
            <person name="Du C.H."/>
            <person name="Zhou Y.H."/>
            <person name="Cheng J.X."/>
            <person name="Dai P.F."/>
            <person name="Guo W.B."/>
            <person name="Han X.H."/>
            <person name="Huang E.J."/>
            <person name="Li L.F."/>
            <person name="Wei W."/>
            <person name="Gao Y.C."/>
            <person name="Liu J.Z."/>
            <person name="Shao H.Z."/>
            <person name="Wang X."/>
            <person name="Wang C.C."/>
            <person name="Yang T.C."/>
            <person name="Huo Q.B."/>
            <person name="Li W."/>
            <person name="Chen H.Y."/>
            <person name="Chen S.E."/>
            <person name="Zhou L.G."/>
            <person name="Ni X.B."/>
            <person name="Tian J.H."/>
            <person name="Sheng Y."/>
            <person name="Liu T."/>
            <person name="Pan Y.S."/>
            <person name="Xia L.Y."/>
            <person name="Li J."/>
            <person name="Zhao F."/>
            <person name="Cao W.C."/>
        </authorList>
    </citation>
    <scope>NUCLEOTIDE SEQUENCE</scope>
    <source>
        <strain evidence="1">Rmic-2018</strain>
    </source>
</reference>
<sequence length="238" mass="26390">MSEPDLDELRITLCELSLESLQSLGETEIWWLPDLRGMLRMQTINLILGALRAISVDESRAFCLAWFYCCLAERNLLTPWREYRVAPANDALTGKFVLHERLQSALQFPGGHTTSAMIESGGVIYACVMATSRTWQSAPHDVICLQVIRSTSQLFVRVLGNQLCVITTLQSVLRGNAIGLCDSPLGQLTYAFAGENDHSGDTAHYCKSSASYSVGCTSKTPDRTVETDKSTREFCKRV</sequence>
<evidence type="ECO:0000313" key="1">
    <source>
        <dbReference type="EMBL" id="KAH7934697.1"/>
    </source>
</evidence>
<accession>A0A9J6CW42</accession>
<keyword evidence="2" id="KW-1185">Reference proteome</keyword>
<dbReference type="Proteomes" id="UP000821866">
    <property type="component" value="Unassembled WGS sequence"/>
</dbReference>
<dbReference type="EMBL" id="JABSTU010006021">
    <property type="protein sequence ID" value="KAH7934697.1"/>
    <property type="molecule type" value="Genomic_DNA"/>
</dbReference>
<dbReference type="AlphaFoldDB" id="A0A9J6CW42"/>
<dbReference type="VEuPathDB" id="VectorBase:LOC119165750"/>
<reference evidence="1" key="2">
    <citation type="submission" date="2021-09" db="EMBL/GenBank/DDBJ databases">
        <authorList>
            <person name="Jia N."/>
            <person name="Wang J."/>
            <person name="Shi W."/>
            <person name="Du L."/>
            <person name="Sun Y."/>
            <person name="Zhan W."/>
            <person name="Jiang J."/>
            <person name="Wang Q."/>
            <person name="Zhang B."/>
            <person name="Ji P."/>
            <person name="Sakyi L.B."/>
            <person name="Cui X."/>
            <person name="Yuan T."/>
            <person name="Jiang B."/>
            <person name="Yang W."/>
            <person name="Lam T.T.-Y."/>
            <person name="Chang Q."/>
            <person name="Ding S."/>
            <person name="Wang X."/>
            <person name="Zhu J."/>
            <person name="Ruan X."/>
            <person name="Zhao L."/>
            <person name="Wei J."/>
            <person name="Que T."/>
            <person name="Du C."/>
            <person name="Cheng J."/>
            <person name="Dai P."/>
            <person name="Han X."/>
            <person name="Huang E."/>
            <person name="Gao Y."/>
            <person name="Liu J."/>
            <person name="Shao H."/>
            <person name="Ye R."/>
            <person name="Li L."/>
            <person name="Wei W."/>
            <person name="Wang X."/>
            <person name="Wang C."/>
            <person name="Huo Q."/>
            <person name="Li W."/>
            <person name="Guo W."/>
            <person name="Chen H."/>
            <person name="Chen S."/>
            <person name="Zhou L."/>
            <person name="Zhou L."/>
            <person name="Ni X."/>
            <person name="Tian J."/>
            <person name="Zhou Y."/>
            <person name="Sheng Y."/>
            <person name="Liu T."/>
            <person name="Pan Y."/>
            <person name="Xia L."/>
            <person name="Li J."/>
            <person name="Zhao F."/>
            <person name="Cao W."/>
        </authorList>
    </citation>
    <scope>NUCLEOTIDE SEQUENCE</scope>
    <source>
        <strain evidence="1">Rmic-2018</strain>
        <tissue evidence="1">Larvae</tissue>
    </source>
</reference>
<evidence type="ECO:0000313" key="2">
    <source>
        <dbReference type="Proteomes" id="UP000821866"/>
    </source>
</evidence>
<gene>
    <name evidence="1" type="ORF">HPB51_028934</name>
</gene>
<organism evidence="1 2">
    <name type="scientific">Rhipicephalus microplus</name>
    <name type="common">Cattle tick</name>
    <name type="synonym">Boophilus microplus</name>
    <dbReference type="NCBI Taxonomy" id="6941"/>
    <lineage>
        <taxon>Eukaryota</taxon>
        <taxon>Metazoa</taxon>
        <taxon>Ecdysozoa</taxon>
        <taxon>Arthropoda</taxon>
        <taxon>Chelicerata</taxon>
        <taxon>Arachnida</taxon>
        <taxon>Acari</taxon>
        <taxon>Parasitiformes</taxon>
        <taxon>Ixodida</taxon>
        <taxon>Ixodoidea</taxon>
        <taxon>Ixodidae</taxon>
        <taxon>Rhipicephalinae</taxon>
        <taxon>Rhipicephalus</taxon>
        <taxon>Boophilus</taxon>
    </lineage>
</organism>
<comment type="caution">
    <text evidence="1">The sequence shown here is derived from an EMBL/GenBank/DDBJ whole genome shotgun (WGS) entry which is preliminary data.</text>
</comment>
<protein>
    <submittedName>
        <fullName evidence="1">Uncharacterized protein</fullName>
    </submittedName>
</protein>
<name>A0A9J6CW42_RHIMP</name>